<evidence type="ECO:0000256" key="6">
    <source>
        <dbReference type="ARBA" id="ARBA00023004"/>
    </source>
</evidence>
<keyword evidence="8" id="KW-0238">DNA-binding</keyword>
<dbReference type="InterPro" id="IPR028924">
    <property type="entry name" value="Perm-CXXC"/>
</dbReference>
<dbReference type="SMART" id="SM00525">
    <property type="entry name" value="FES"/>
    <property type="match status" value="1"/>
</dbReference>
<dbReference type="EMBL" id="CM004393">
    <property type="protein sequence ID" value="OAY45791.1"/>
    <property type="molecule type" value="Genomic_DNA"/>
</dbReference>
<dbReference type="GO" id="GO:0051539">
    <property type="term" value="F:4 iron, 4 sulfur cluster binding"/>
    <property type="evidence" value="ECO:0007669"/>
    <property type="project" value="UniProtKB-KW"/>
</dbReference>
<dbReference type="SUPFAM" id="SSF48150">
    <property type="entry name" value="DNA-glycosylase"/>
    <property type="match status" value="1"/>
</dbReference>
<feature type="compositionally biased region" description="Basic and acidic residues" evidence="10">
    <location>
        <begin position="1094"/>
        <end position="1103"/>
    </location>
</feature>
<dbReference type="GO" id="GO:0003677">
    <property type="term" value="F:DNA binding"/>
    <property type="evidence" value="ECO:0007669"/>
    <property type="project" value="UniProtKB-KW"/>
</dbReference>
<feature type="compositionally biased region" description="Polar residues" evidence="10">
    <location>
        <begin position="1081"/>
        <end position="1092"/>
    </location>
</feature>
<keyword evidence="9" id="KW-0539">Nucleus</keyword>
<feature type="domain" description="HhH-GPD" evidence="11">
    <location>
        <begin position="1411"/>
        <end position="1573"/>
    </location>
</feature>
<feature type="compositionally biased region" description="Polar residues" evidence="10">
    <location>
        <begin position="1"/>
        <end position="15"/>
    </location>
</feature>
<dbReference type="Gene3D" id="1.10.1670.10">
    <property type="entry name" value="Helix-hairpin-Helix base-excision DNA repair enzymes (C-terminal)"/>
    <property type="match status" value="1"/>
</dbReference>
<accession>A0A2C9VJS9</accession>
<proteinExistence type="inferred from homology"/>
<dbReference type="GO" id="GO:0006284">
    <property type="term" value="P:base-excision repair"/>
    <property type="evidence" value="ECO:0007669"/>
    <property type="project" value="InterPro"/>
</dbReference>
<dbReference type="FunFam" id="1.10.1670.10:FF:000004">
    <property type="entry name" value="DNA glycosylase/AP lyase ROS1"/>
    <property type="match status" value="1"/>
</dbReference>
<feature type="compositionally biased region" description="Polar residues" evidence="10">
    <location>
        <begin position="375"/>
        <end position="386"/>
    </location>
</feature>
<evidence type="ECO:0000256" key="10">
    <source>
        <dbReference type="SAM" id="MobiDB-lite"/>
    </source>
</evidence>
<sequence length="1939" mass="218603">MDSRTNSGDGFSTPQGRGVELMGSWVPPTPEKPIPARYNSMPIDRDGNHQLSRGNWQELATIPTGYAQEMLNSGRVAQHLGHNQIGQLGGNGCLAERNRMINHIAGSYTQTLRQESGNLNTNSFVDLLTMNNSVSFVSPHINVNRSMSMGERSLIPNFHSQVNSVIESRPGGLLFPHQTHCSSSNQASSHSSLLKIPQYGFHIPYNHNYGLNSLPSIEADAATTTTNSFQFAPVTPQQTKKLETQLPAAVNSPQEKASSEGTDKFCDLFASVNYIPEQHNSDVLLHNIVDTSSAVVSTPFNEPKDSGKLSDQVIDLNKTPQQKQPKRKKHRPKVVKEGKQTKTPKTATAKMADPKEKTTEKRKYVRKKDSKESITQHPDSVGETSNLEKNLKKRKYVQNDLQELATLNADDIGETADPTSGTAATSCRRALNFEKLENIREGKRNSFAQQEMLNKKGSCNSGKSFQAADSINKTNMKFRTKSDLQMRQDGETLLENHHSRATHNLASSSNQFLCNDNTISNRIGARAIPKSDRREAAVQLASTKEVQIGNSNVNAKATDIRMQHPCAEGIDQISFPANIICKNLERTRQMMPQNTQSVAEISQHLIDGRGYKKEFGHFEQTSHCTANPPDYQLYSCIKSNAICADTQKKRKIENGILTNINGLLPSDAAVNHSMLNISSRKNLHTTESTAYRNRETWNSHTESYNFRTKENSGSTRFPVDLYIHQVASGQDVSKQPVLSGSTACMEKIEDTKRSMNIQNLAALATVENFNMLPPSPQKTGPQPVDQLHPKTSNINVSIKQAVGSSQSKSVPFREGKMRKIRMDILQDHQSPAKRRGGPPKSTSIEEITYRMECLHLNERSNDMDGKEQNAVVPYKGAGTLVSYERSDFVKKHKPRPKVDLDPETERVWKLLMWKEGCEDVEGIDEVKRKWWEEERRIFRGRADSFIARMHLVQGDRRFSKWKGSVVDSVIGVFLTQNVSDHLSSSAFMSLAARFPRKSTRNITCERDGAIILFDSIKWNEKLLQHPFYKQNSTTHCESTEYQRDSETSWTDRTSIVESRSHSPPEVFSSQDSFDSSVIQSNGGVRSYSGSNSEAEDHANEYRHSKSPSTFLTKHPQVETTTLYEELYRPVSGRTLFHMQSRHGQMQPEYTGNRQQQCPGLERLDKSLHGSSAFYQQIIYNNPQMQVPVLPSCNYQLCTTAQSEMVEVDCVGPNREKSISSWPSSASRFNKEKDASCTSKRVVQGAQDAAVSTTQKYRSSSCQETQTMDFYSFLRMQMMHEQSNPETCHGFQQPKVTKNSQLKSKSMVETANLADAQFNGQSSYKQHNSNVPIPTGKAFDAEERIALVDEQAHSENELAESNLKEEVHFTNKENLKTTSSRARKAKARGQKKDATDWDSLRKQVLANGRRKERSQNTMDSLDYEALRCANVNEIAKTIKGRGMNNMLAERIQEFLNRLFRVHGSIDLEWLRDVPPDKAKDYLLSMKGLGLKSVECVRLLTLHHLAFPVDTNVGRIAVRLGWVPLQPLPESLQIHLLELYPVLESIQKYLWPRLCKLDQQTLYELHYQLITFGKVFCTKKKPNCNACPMRAECRHFASAFASARLALPGPEEKSMLTSTVPLEMEKGSGIVINPMPLPPSEKNPPKTGVSDIVSCVPIIEEPATPEQEHTEVSESDIEDIFNDNSDEIPIIKLNIEEWTMNLQNYMQANMEVQECDMSKALVALNPEAAYIPAIKLKYISHLRTEHQVYELPDLHPLLKEMDRREPDDHSPYLLAIWKPDARLNDTLLLGETANSIQPPEQHCQSQELDKLCNKKTCSSCNSIREANSQTVRGTFLIPCRTAMRGSFPLNGTYFQVNEVFADNESSLNPIDVPRAWIWNLPRRIVYFGTSVSTIFRGLSTERIQHCFWKGFVCVRGFDQKTRAPRPLVRRFHCPASKAKTE</sequence>
<dbReference type="GO" id="GO:0005634">
    <property type="term" value="C:nucleus"/>
    <property type="evidence" value="ECO:0007669"/>
    <property type="project" value="UniProtKB-SubCell"/>
</dbReference>
<evidence type="ECO:0000256" key="7">
    <source>
        <dbReference type="ARBA" id="ARBA00023014"/>
    </source>
</evidence>
<reference evidence="12" key="1">
    <citation type="submission" date="2016-02" db="EMBL/GenBank/DDBJ databases">
        <title>WGS assembly of Manihot esculenta.</title>
        <authorList>
            <person name="Bredeson J.V."/>
            <person name="Prochnik S.E."/>
            <person name="Lyons J.B."/>
            <person name="Schmutz J."/>
            <person name="Grimwood J."/>
            <person name="Vrebalov J."/>
            <person name="Bart R.S."/>
            <person name="Amuge T."/>
            <person name="Ferguson M.E."/>
            <person name="Green R."/>
            <person name="Putnam N."/>
            <person name="Stites J."/>
            <person name="Rounsley S."/>
            <person name="Rokhsar D.S."/>
        </authorList>
    </citation>
    <scope>NUCLEOTIDE SEQUENCE [LARGE SCALE GENOMIC DNA]</scope>
    <source>
        <tissue evidence="12">Leaf</tissue>
    </source>
</reference>
<keyword evidence="4" id="KW-0004">4Fe-4S</keyword>
<evidence type="ECO:0000256" key="4">
    <source>
        <dbReference type="ARBA" id="ARBA00022485"/>
    </source>
</evidence>
<dbReference type="Pfam" id="PF15629">
    <property type="entry name" value="Perm-CXXC"/>
    <property type="match status" value="1"/>
</dbReference>
<keyword evidence="6" id="KW-0408">Iron</keyword>
<dbReference type="SMART" id="SM00478">
    <property type="entry name" value="ENDO3c"/>
    <property type="match status" value="1"/>
</dbReference>
<dbReference type="PANTHER" id="PTHR46213">
    <property type="entry name" value="TRANSCRIPTIONAL ACTIVATOR DEMETER"/>
    <property type="match status" value="1"/>
</dbReference>
<evidence type="ECO:0000256" key="1">
    <source>
        <dbReference type="ARBA" id="ARBA00001966"/>
    </source>
</evidence>
<dbReference type="InterPro" id="IPR044811">
    <property type="entry name" value="DME/ROS1"/>
</dbReference>
<feature type="compositionally biased region" description="Polar residues" evidence="10">
    <location>
        <begin position="1047"/>
        <end position="1057"/>
    </location>
</feature>
<dbReference type="GO" id="GO:0019104">
    <property type="term" value="F:DNA N-glycosylase activity"/>
    <property type="evidence" value="ECO:0007669"/>
    <property type="project" value="InterPro"/>
</dbReference>
<evidence type="ECO:0000313" key="12">
    <source>
        <dbReference type="EMBL" id="OAY45791.1"/>
    </source>
</evidence>
<dbReference type="GO" id="GO:0003906">
    <property type="term" value="F:DNA-(apurinic or apyrimidinic site) endonuclease activity"/>
    <property type="evidence" value="ECO:0007669"/>
    <property type="project" value="UniProtKB-ARBA"/>
</dbReference>
<dbReference type="InterPro" id="IPR011257">
    <property type="entry name" value="DNA_glycosylase"/>
</dbReference>
<keyword evidence="5" id="KW-0479">Metal-binding</keyword>
<feature type="compositionally biased region" description="Low complexity" evidence="10">
    <location>
        <begin position="341"/>
        <end position="351"/>
    </location>
</feature>
<dbReference type="PANTHER" id="PTHR46213:SF24">
    <property type="entry name" value="HHH-GPD DOMAIN-CONTAINING PROTEIN"/>
    <property type="match status" value="1"/>
</dbReference>
<evidence type="ECO:0000256" key="9">
    <source>
        <dbReference type="ARBA" id="ARBA00023242"/>
    </source>
</evidence>
<dbReference type="InterPro" id="IPR023170">
    <property type="entry name" value="HhH_base_excis_C"/>
</dbReference>
<comment type="subcellular location">
    <subcellularLocation>
        <location evidence="2">Nucleus</location>
    </subcellularLocation>
</comment>
<feature type="compositionally biased region" description="Basic and acidic residues" evidence="10">
    <location>
        <begin position="352"/>
        <end position="374"/>
    </location>
</feature>
<organism evidence="12">
    <name type="scientific">Manihot esculenta</name>
    <name type="common">Cassava</name>
    <name type="synonym">Jatropha manihot</name>
    <dbReference type="NCBI Taxonomy" id="3983"/>
    <lineage>
        <taxon>Eukaryota</taxon>
        <taxon>Viridiplantae</taxon>
        <taxon>Streptophyta</taxon>
        <taxon>Embryophyta</taxon>
        <taxon>Tracheophyta</taxon>
        <taxon>Spermatophyta</taxon>
        <taxon>Magnoliopsida</taxon>
        <taxon>eudicotyledons</taxon>
        <taxon>Gunneridae</taxon>
        <taxon>Pentapetalae</taxon>
        <taxon>rosids</taxon>
        <taxon>fabids</taxon>
        <taxon>Malpighiales</taxon>
        <taxon>Euphorbiaceae</taxon>
        <taxon>Crotonoideae</taxon>
        <taxon>Manihoteae</taxon>
        <taxon>Manihot</taxon>
    </lineage>
</organism>
<feature type="region of interest" description="Disordered" evidence="10">
    <location>
        <begin position="299"/>
        <end position="386"/>
    </location>
</feature>
<feature type="compositionally biased region" description="Basic and acidic residues" evidence="10">
    <location>
        <begin position="1355"/>
        <end position="1374"/>
    </location>
</feature>
<comment type="similarity">
    <text evidence="3">Belongs to the DNA glycosylase family. DEMETER subfamily.</text>
</comment>
<dbReference type="Pfam" id="PF15628">
    <property type="entry name" value="RRM_DME"/>
    <property type="match status" value="1"/>
</dbReference>
<feature type="region of interest" description="Disordered" evidence="10">
    <location>
        <begin position="1"/>
        <end position="30"/>
    </location>
</feature>
<dbReference type="Gene3D" id="1.10.340.30">
    <property type="entry name" value="Hypothetical protein, domain 2"/>
    <property type="match status" value="1"/>
</dbReference>
<feature type="region of interest" description="Disordered" evidence="10">
    <location>
        <begin position="1039"/>
        <end position="1113"/>
    </location>
</feature>
<keyword evidence="7" id="KW-0411">Iron-sulfur</keyword>
<dbReference type="CDD" id="cd00056">
    <property type="entry name" value="ENDO3c"/>
    <property type="match status" value="1"/>
</dbReference>
<dbReference type="GO" id="GO:0046872">
    <property type="term" value="F:metal ion binding"/>
    <property type="evidence" value="ECO:0007669"/>
    <property type="project" value="UniProtKB-KW"/>
</dbReference>
<evidence type="ECO:0000256" key="3">
    <source>
        <dbReference type="ARBA" id="ARBA00005646"/>
    </source>
</evidence>
<evidence type="ECO:0000259" key="11">
    <source>
        <dbReference type="SMART" id="SM00478"/>
    </source>
</evidence>
<evidence type="ECO:0000256" key="2">
    <source>
        <dbReference type="ARBA" id="ARBA00004123"/>
    </source>
</evidence>
<comment type="cofactor">
    <cofactor evidence="1">
        <name>[4Fe-4S] cluster</name>
        <dbReference type="ChEBI" id="CHEBI:49883"/>
    </cofactor>
</comment>
<evidence type="ECO:0000256" key="8">
    <source>
        <dbReference type="ARBA" id="ARBA00023125"/>
    </source>
</evidence>
<dbReference type="InterPro" id="IPR003651">
    <property type="entry name" value="Endonuclease3_FeS-loop_motif"/>
</dbReference>
<name>A0A2C9VJS9_MANES</name>
<protein>
    <recommendedName>
        <fullName evidence="11">HhH-GPD domain-containing protein</fullName>
    </recommendedName>
</protein>
<evidence type="ECO:0000256" key="5">
    <source>
        <dbReference type="ARBA" id="ARBA00022723"/>
    </source>
</evidence>
<feature type="region of interest" description="Disordered" evidence="10">
    <location>
        <begin position="1355"/>
        <end position="1395"/>
    </location>
</feature>
<dbReference type="InterPro" id="IPR028925">
    <property type="entry name" value="RRM_DME"/>
</dbReference>
<gene>
    <name evidence="12" type="ORF">MANES_07G091800</name>
</gene>
<feature type="compositionally biased region" description="Basic residues" evidence="10">
    <location>
        <begin position="324"/>
        <end position="333"/>
    </location>
</feature>
<dbReference type="InterPro" id="IPR003265">
    <property type="entry name" value="HhH-GPD_domain"/>
</dbReference>
<feature type="compositionally biased region" description="Low complexity" evidence="10">
    <location>
        <begin position="1066"/>
        <end position="1080"/>
    </location>
</feature>
<dbReference type="GO" id="GO:0035514">
    <property type="term" value="F:DNA demethylase activity"/>
    <property type="evidence" value="ECO:0007669"/>
    <property type="project" value="InterPro"/>
</dbReference>
<dbReference type="GO" id="GO:0141166">
    <property type="term" value="P:chromosomal 5-methylcytosine DNA demethylation pathway"/>
    <property type="evidence" value="ECO:0007669"/>
    <property type="project" value="InterPro"/>
</dbReference>